<feature type="transmembrane region" description="Helical" evidence="1">
    <location>
        <begin position="26"/>
        <end position="54"/>
    </location>
</feature>
<evidence type="ECO:0000313" key="3">
    <source>
        <dbReference type="Proteomes" id="UP000228934"/>
    </source>
</evidence>
<sequence>MQLKVWRGPLRCDLDPPSEVTLENRLFFFFAFLFFLLLIYHYLSHHFLFFFLCFPNDKTSQ</sequence>
<keyword evidence="1" id="KW-0812">Transmembrane</keyword>
<reference evidence="3" key="1">
    <citation type="journal article" date="2017" name="Nat. Commun.">
        <title>The North American bullfrog draft genome provides insight into hormonal regulation of long noncoding RNA.</title>
        <authorList>
            <person name="Hammond S.A."/>
            <person name="Warren R.L."/>
            <person name="Vandervalk B.P."/>
            <person name="Kucuk E."/>
            <person name="Khan H."/>
            <person name="Gibb E.A."/>
            <person name="Pandoh P."/>
            <person name="Kirk H."/>
            <person name="Zhao Y."/>
            <person name="Jones M."/>
            <person name="Mungall A.J."/>
            <person name="Coope R."/>
            <person name="Pleasance S."/>
            <person name="Moore R.A."/>
            <person name="Holt R.A."/>
            <person name="Round J.M."/>
            <person name="Ohora S."/>
            <person name="Walle B.V."/>
            <person name="Veldhoen N."/>
            <person name="Helbing C.C."/>
            <person name="Birol I."/>
        </authorList>
    </citation>
    <scope>NUCLEOTIDE SEQUENCE [LARGE SCALE GENOMIC DNA]</scope>
</reference>
<accession>A0A2G9R5M9</accession>
<keyword evidence="1" id="KW-1133">Transmembrane helix</keyword>
<evidence type="ECO:0000313" key="2">
    <source>
        <dbReference type="EMBL" id="PIO23180.1"/>
    </source>
</evidence>
<name>A0A2G9R5M9_AQUCT</name>
<proteinExistence type="predicted"/>
<feature type="non-terminal residue" evidence="2">
    <location>
        <position position="61"/>
    </location>
</feature>
<dbReference type="AlphaFoldDB" id="A0A2G9R5M9"/>
<gene>
    <name evidence="2" type="ORF">AB205_0157520</name>
</gene>
<protein>
    <submittedName>
        <fullName evidence="2">Uncharacterized protein</fullName>
    </submittedName>
</protein>
<dbReference type="Proteomes" id="UP000228934">
    <property type="component" value="Unassembled WGS sequence"/>
</dbReference>
<organism evidence="2 3">
    <name type="scientific">Aquarana catesbeiana</name>
    <name type="common">American bullfrog</name>
    <name type="synonym">Rana catesbeiana</name>
    <dbReference type="NCBI Taxonomy" id="8400"/>
    <lineage>
        <taxon>Eukaryota</taxon>
        <taxon>Metazoa</taxon>
        <taxon>Chordata</taxon>
        <taxon>Craniata</taxon>
        <taxon>Vertebrata</taxon>
        <taxon>Euteleostomi</taxon>
        <taxon>Amphibia</taxon>
        <taxon>Batrachia</taxon>
        <taxon>Anura</taxon>
        <taxon>Neobatrachia</taxon>
        <taxon>Ranoidea</taxon>
        <taxon>Ranidae</taxon>
        <taxon>Aquarana</taxon>
    </lineage>
</organism>
<dbReference type="EMBL" id="KV970287">
    <property type="protein sequence ID" value="PIO23180.1"/>
    <property type="molecule type" value="Genomic_DNA"/>
</dbReference>
<keyword evidence="1" id="KW-0472">Membrane</keyword>
<keyword evidence="3" id="KW-1185">Reference proteome</keyword>
<evidence type="ECO:0000256" key="1">
    <source>
        <dbReference type="SAM" id="Phobius"/>
    </source>
</evidence>